<protein>
    <submittedName>
        <fullName evidence="3">Uncharacterized protein</fullName>
    </submittedName>
</protein>
<evidence type="ECO:0000256" key="2">
    <source>
        <dbReference type="SAM" id="Phobius"/>
    </source>
</evidence>
<keyword evidence="4" id="KW-1185">Reference proteome</keyword>
<dbReference type="Proteomes" id="UP001222325">
    <property type="component" value="Unassembled WGS sequence"/>
</dbReference>
<feature type="compositionally biased region" description="Pro residues" evidence="1">
    <location>
        <begin position="212"/>
        <end position="223"/>
    </location>
</feature>
<evidence type="ECO:0000313" key="4">
    <source>
        <dbReference type="Proteomes" id="UP001222325"/>
    </source>
</evidence>
<sequence length="319" mass="34068">MASTMNSTQPSSCFEANPDISGLGVRISFYVQTICLVFLAGRSLDEALNSVWTLLGTSFGLTVSALVSAAQTGVDQNGTVTPSSLPLYQAIIVTDLIWIANYAIFMALATYGRHPRGSHRVQYAALGQTYISMATILFLWARAPSDPNAHQTVFVVVFASVPAARRGRIIALTFTAVLLAAYSAVAYIFLFKRMIHSHKVIANGALQLPSTPVSPSPKGPRGPAPTLTAAAARPPPSLTVDPHLVTLSIFFGIPYIVTLVSTELQIRRNALCAGNSSWGFGQVLAMAMTIVPVLIAIDAYRKYGLRQRSRAAGVDSAEP</sequence>
<feature type="transmembrane region" description="Helical" evidence="2">
    <location>
        <begin position="20"/>
        <end position="39"/>
    </location>
</feature>
<feature type="transmembrane region" description="Helical" evidence="2">
    <location>
        <begin position="90"/>
        <end position="111"/>
    </location>
</feature>
<feature type="transmembrane region" description="Helical" evidence="2">
    <location>
        <begin position="51"/>
        <end position="70"/>
    </location>
</feature>
<reference evidence="3" key="1">
    <citation type="submission" date="2023-03" db="EMBL/GenBank/DDBJ databases">
        <title>Massive genome expansion in bonnet fungi (Mycena s.s.) driven by repeated elements and novel gene families across ecological guilds.</title>
        <authorList>
            <consortium name="Lawrence Berkeley National Laboratory"/>
            <person name="Harder C.B."/>
            <person name="Miyauchi S."/>
            <person name="Viragh M."/>
            <person name="Kuo A."/>
            <person name="Thoen E."/>
            <person name="Andreopoulos B."/>
            <person name="Lu D."/>
            <person name="Skrede I."/>
            <person name="Drula E."/>
            <person name="Henrissat B."/>
            <person name="Morin E."/>
            <person name="Kohler A."/>
            <person name="Barry K."/>
            <person name="LaButti K."/>
            <person name="Morin E."/>
            <person name="Salamov A."/>
            <person name="Lipzen A."/>
            <person name="Mereny Z."/>
            <person name="Hegedus B."/>
            <person name="Baldrian P."/>
            <person name="Stursova M."/>
            <person name="Weitz H."/>
            <person name="Taylor A."/>
            <person name="Grigoriev I.V."/>
            <person name="Nagy L.G."/>
            <person name="Martin F."/>
            <person name="Kauserud H."/>
        </authorList>
    </citation>
    <scope>NUCLEOTIDE SEQUENCE</scope>
    <source>
        <strain evidence="3">CBHHK173m</strain>
    </source>
</reference>
<evidence type="ECO:0000313" key="3">
    <source>
        <dbReference type="EMBL" id="KAJ7078009.1"/>
    </source>
</evidence>
<feature type="transmembrane region" description="Helical" evidence="2">
    <location>
        <begin position="280"/>
        <end position="300"/>
    </location>
</feature>
<feature type="region of interest" description="Disordered" evidence="1">
    <location>
        <begin position="211"/>
        <end position="234"/>
    </location>
</feature>
<feature type="transmembrane region" description="Helical" evidence="2">
    <location>
        <begin position="169"/>
        <end position="190"/>
    </location>
</feature>
<feature type="transmembrane region" description="Helical" evidence="2">
    <location>
        <begin position="243"/>
        <end position="260"/>
    </location>
</feature>
<feature type="transmembrane region" description="Helical" evidence="2">
    <location>
        <begin position="123"/>
        <end position="141"/>
    </location>
</feature>
<keyword evidence="2" id="KW-0812">Transmembrane</keyword>
<dbReference type="EMBL" id="JARJCN010000069">
    <property type="protein sequence ID" value="KAJ7078009.1"/>
    <property type="molecule type" value="Genomic_DNA"/>
</dbReference>
<evidence type="ECO:0000256" key="1">
    <source>
        <dbReference type="SAM" id="MobiDB-lite"/>
    </source>
</evidence>
<keyword evidence="2" id="KW-1133">Transmembrane helix</keyword>
<keyword evidence="2" id="KW-0472">Membrane</keyword>
<accession>A0AAD6XGT5</accession>
<comment type="caution">
    <text evidence="3">The sequence shown here is derived from an EMBL/GenBank/DDBJ whole genome shotgun (WGS) entry which is preliminary data.</text>
</comment>
<organism evidence="3 4">
    <name type="scientific">Mycena belliarum</name>
    <dbReference type="NCBI Taxonomy" id="1033014"/>
    <lineage>
        <taxon>Eukaryota</taxon>
        <taxon>Fungi</taxon>
        <taxon>Dikarya</taxon>
        <taxon>Basidiomycota</taxon>
        <taxon>Agaricomycotina</taxon>
        <taxon>Agaricomycetes</taxon>
        <taxon>Agaricomycetidae</taxon>
        <taxon>Agaricales</taxon>
        <taxon>Marasmiineae</taxon>
        <taxon>Mycenaceae</taxon>
        <taxon>Mycena</taxon>
    </lineage>
</organism>
<gene>
    <name evidence="3" type="ORF">B0H15DRAFT_540215</name>
</gene>
<dbReference type="AlphaFoldDB" id="A0AAD6XGT5"/>
<name>A0AAD6XGT5_9AGAR</name>
<proteinExistence type="predicted"/>